<dbReference type="InterPro" id="IPR010730">
    <property type="entry name" value="HET"/>
</dbReference>
<gene>
    <name evidence="2" type="ORF">BHE90_005260</name>
</gene>
<dbReference type="EMBL" id="MIKF01000059">
    <property type="protein sequence ID" value="RTE80247.1"/>
    <property type="molecule type" value="Genomic_DNA"/>
</dbReference>
<organism evidence="2 3">
    <name type="scientific">Fusarium euwallaceae</name>
    <dbReference type="NCBI Taxonomy" id="1147111"/>
    <lineage>
        <taxon>Eukaryota</taxon>
        <taxon>Fungi</taxon>
        <taxon>Dikarya</taxon>
        <taxon>Ascomycota</taxon>
        <taxon>Pezizomycotina</taxon>
        <taxon>Sordariomycetes</taxon>
        <taxon>Hypocreomycetidae</taxon>
        <taxon>Hypocreales</taxon>
        <taxon>Nectriaceae</taxon>
        <taxon>Fusarium</taxon>
        <taxon>Fusarium solani species complex</taxon>
    </lineage>
</organism>
<feature type="domain" description="Heterokaryon incompatibility" evidence="1">
    <location>
        <begin position="101"/>
        <end position="240"/>
    </location>
</feature>
<dbReference type="AlphaFoldDB" id="A0A430LWX1"/>
<dbReference type="PANTHER" id="PTHR24148:SF73">
    <property type="entry name" value="HET DOMAIN PROTEIN (AFU_ORTHOLOGUE AFUA_8G01020)"/>
    <property type="match status" value="1"/>
</dbReference>
<accession>A0A430LWX1</accession>
<evidence type="ECO:0000313" key="3">
    <source>
        <dbReference type="Proteomes" id="UP000287124"/>
    </source>
</evidence>
<dbReference type="Pfam" id="PF06985">
    <property type="entry name" value="HET"/>
    <property type="match status" value="1"/>
</dbReference>
<name>A0A430LWX1_9HYPO</name>
<proteinExistence type="predicted"/>
<keyword evidence="3" id="KW-1185">Reference proteome</keyword>
<dbReference type="InterPro" id="IPR052895">
    <property type="entry name" value="HetReg/Transcr_Mod"/>
</dbReference>
<dbReference type="PANTHER" id="PTHR24148">
    <property type="entry name" value="ANKYRIN REPEAT DOMAIN-CONTAINING PROTEIN 39 HOMOLOG-RELATED"/>
    <property type="match status" value="1"/>
</dbReference>
<reference evidence="2 3" key="1">
    <citation type="submission" date="2017-06" db="EMBL/GenBank/DDBJ databases">
        <title>Comparative genomic analysis of Ambrosia Fusariam Clade fungi.</title>
        <authorList>
            <person name="Stajich J.E."/>
            <person name="Carrillo J."/>
            <person name="Kijimoto T."/>
            <person name="Eskalen A."/>
            <person name="O'Donnell K."/>
            <person name="Kasson M."/>
        </authorList>
    </citation>
    <scope>NUCLEOTIDE SEQUENCE [LARGE SCALE GENOMIC DNA]</scope>
    <source>
        <strain evidence="2 3">UCR1854</strain>
    </source>
</reference>
<sequence length="674" mass="76764">MEMLQPSLYQSLDEAKAEIRLLKIDSLETAFELVTVSLNDSPGYAALSYVWGTPTDQESVIIQGQHVQIGRNLASALVRLRRLVDIQDDHSLAAQTFRRSVRSSVERILPFRTHERHPALYLWVDALCINQQDLEERAWQVQLMGRIYSSAQVVYCWIGSTDYSLAFNSLKKVAHEVRRQSRSQGVDTDKCEFQPRSLWRYPSLCMTTDLSGYFPSNKAWTSIWKLLDETYWRRVWIFQELVLARRAILIGPSDATLSWNDFDAATVSLFPLGKRLIREQRQKPFFISSMVWLKFTGVRPSVAAILVRSGRELLELRATGNQTDYITQLEWEVSSFAQAFAATDPRDYIYGLLGITQLPISPNYNGDERTVSSLYVDYFDGWLKAARIGSANLSILPLSFLSIAGAGRYCVPSDLPSWAPNFPENARSEKRGDLGPKNTFFVGVAGKYPYIISMTRSLFVWGFQLERITQVADNSATDVIDLAVKKFLSFVNGFLARHSTFISGITPLQAIWRLMLQKPPRPANEEMAQCLQALIGLEAIYQPLIQEPKQLTEILATLDPEALLNAFPDADLWQYFRGAQSWNGRSDFSDVVRLQYLNRHTRCFESESGYLGMSYMGIAEGDYLCVFCGYDQTAVVRQSNAGHYYYVATSYVLDIDTQGLIERSKIKPQWFELR</sequence>
<comment type="caution">
    <text evidence="2">The sequence shown here is derived from an EMBL/GenBank/DDBJ whole genome shotgun (WGS) entry which is preliminary data.</text>
</comment>
<dbReference type="Proteomes" id="UP000287124">
    <property type="component" value="Unassembled WGS sequence"/>
</dbReference>
<evidence type="ECO:0000313" key="2">
    <source>
        <dbReference type="EMBL" id="RTE80247.1"/>
    </source>
</evidence>
<protein>
    <recommendedName>
        <fullName evidence="1">Heterokaryon incompatibility domain-containing protein</fullName>
    </recommendedName>
</protein>
<evidence type="ECO:0000259" key="1">
    <source>
        <dbReference type="Pfam" id="PF06985"/>
    </source>
</evidence>